<name>A0A0F7J1T9_PARNA</name>
<dbReference type="EMBL" id="KP899572">
    <property type="protein sequence ID" value="AKH03504.1"/>
    <property type="molecule type" value="mRNA"/>
</dbReference>
<keyword evidence="10" id="KW-0472">Membrane</keyword>
<feature type="transmembrane region" description="Helical" evidence="10">
    <location>
        <begin position="34"/>
        <end position="56"/>
    </location>
</feature>
<dbReference type="Pfam" id="PF00067">
    <property type="entry name" value="p450"/>
    <property type="match status" value="1"/>
</dbReference>
<keyword evidence="6 8" id="KW-0408">Iron</keyword>
<evidence type="ECO:0000256" key="10">
    <source>
        <dbReference type="SAM" id="Phobius"/>
    </source>
</evidence>
<keyword evidence="4 8" id="KW-0479">Metal-binding</keyword>
<comment type="similarity">
    <text evidence="2 9">Belongs to the cytochrome P450 family.</text>
</comment>
<evidence type="ECO:0000256" key="2">
    <source>
        <dbReference type="ARBA" id="ARBA00010617"/>
    </source>
</evidence>
<organism evidence="11">
    <name type="scientific">Paracyclopina nana</name>
    <name type="common">Marine copepod</name>
    <dbReference type="NCBI Taxonomy" id="565004"/>
    <lineage>
        <taxon>Eukaryota</taxon>
        <taxon>Metazoa</taxon>
        <taxon>Ecdysozoa</taxon>
        <taxon>Arthropoda</taxon>
        <taxon>Crustacea</taxon>
        <taxon>Multicrustacea</taxon>
        <taxon>Hexanauplia</taxon>
        <taxon>Copepoda</taxon>
        <taxon>Cyclopoida</taxon>
        <taxon>Cyclopettidae</taxon>
        <taxon>Paracyclopina</taxon>
    </lineage>
</organism>
<dbReference type="PRINTS" id="PR00463">
    <property type="entry name" value="EP450I"/>
</dbReference>
<evidence type="ECO:0000256" key="6">
    <source>
        <dbReference type="ARBA" id="ARBA00023004"/>
    </source>
</evidence>
<dbReference type="GO" id="GO:0020037">
    <property type="term" value="F:heme binding"/>
    <property type="evidence" value="ECO:0007669"/>
    <property type="project" value="InterPro"/>
</dbReference>
<evidence type="ECO:0000313" key="11">
    <source>
        <dbReference type="EMBL" id="AKH03504.1"/>
    </source>
</evidence>
<keyword evidence="3 8" id="KW-0349">Heme</keyword>
<evidence type="ECO:0000256" key="7">
    <source>
        <dbReference type="ARBA" id="ARBA00023033"/>
    </source>
</evidence>
<proteinExistence type="evidence at transcript level"/>
<dbReference type="GO" id="GO:0005506">
    <property type="term" value="F:iron ion binding"/>
    <property type="evidence" value="ECO:0007669"/>
    <property type="project" value="InterPro"/>
</dbReference>
<dbReference type="GO" id="GO:0006082">
    <property type="term" value="P:organic acid metabolic process"/>
    <property type="evidence" value="ECO:0007669"/>
    <property type="project" value="TreeGrafter"/>
</dbReference>
<evidence type="ECO:0000256" key="5">
    <source>
        <dbReference type="ARBA" id="ARBA00023002"/>
    </source>
</evidence>
<evidence type="ECO:0000256" key="3">
    <source>
        <dbReference type="ARBA" id="ARBA00022617"/>
    </source>
</evidence>
<dbReference type="PANTHER" id="PTHR24300">
    <property type="entry name" value="CYTOCHROME P450 508A4-RELATED"/>
    <property type="match status" value="1"/>
</dbReference>
<dbReference type="FunFam" id="1.10.630.10:FF:000036">
    <property type="entry name" value="CYtochrome P450 family"/>
    <property type="match status" value="1"/>
</dbReference>
<evidence type="ECO:0000256" key="4">
    <source>
        <dbReference type="ARBA" id="ARBA00022723"/>
    </source>
</evidence>
<evidence type="ECO:0000256" key="9">
    <source>
        <dbReference type="RuleBase" id="RU000461"/>
    </source>
</evidence>
<dbReference type="GO" id="GO:0016712">
    <property type="term" value="F:oxidoreductase activity, acting on paired donors, with incorporation or reduction of molecular oxygen, reduced flavin or flavoprotein as one donor, and incorporation of one atom of oxygen"/>
    <property type="evidence" value="ECO:0007669"/>
    <property type="project" value="TreeGrafter"/>
</dbReference>
<dbReference type="GO" id="GO:0005737">
    <property type="term" value="C:cytoplasm"/>
    <property type="evidence" value="ECO:0007669"/>
    <property type="project" value="TreeGrafter"/>
</dbReference>
<keyword evidence="5 9" id="KW-0560">Oxidoreductase</keyword>
<protein>
    <submittedName>
        <fullName evidence="11">Cytochrome P450 3037B1</fullName>
    </submittedName>
</protein>
<dbReference type="GO" id="GO:0008395">
    <property type="term" value="F:steroid hydroxylase activity"/>
    <property type="evidence" value="ECO:0007669"/>
    <property type="project" value="TreeGrafter"/>
</dbReference>
<dbReference type="Gene3D" id="1.10.630.10">
    <property type="entry name" value="Cytochrome P450"/>
    <property type="match status" value="1"/>
</dbReference>
<dbReference type="InterPro" id="IPR001128">
    <property type="entry name" value="Cyt_P450"/>
</dbReference>
<dbReference type="GO" id="GO:0006805">
    <property type="term" value="P:xenobiotic metabolic process"/>
    <property type="evidence" value="ECO:0007669"/>
    <property type="project" value="TreeGrafter"/>
</dbReference>
<dbReference type="PROSITE" id="PS00086">
    <property type="entry name" value="CYTOCHROME_P450"/>
    <property type="match status" value="1"/>
</dbReference>
<sequence length="483" mass="55124">MIQIIAAIFAILISVVVFFKKPRKFPPGPPAIPFFGSVFFVPHLPGLIATAATWFINRYHSKIVGLYLGRFPIVAIYDFEVAKEIFSRDDLTGRPDNVLYRFRTNGKNQGLMFADGNSWKSHRRFSLKTLRDFGFGKSSLESVLIEEADRMGEFFLSQKDEPFLVQTLFNLVILNVLWTIVAGKRYELSDPKAQGIVRLITESVQVENLRFLFNMPWVRYLFPQASGWNTQKKIIGDLRDLVGGLVDEHKSNFDTSDMRDFMDVYLREMDGRTEFNEEALIVTAMDLFAAGSETTATTLSWAVLYMILYPDVQAKVYKEISEVLGDREPTLEDRSSLPYTDACIMEIQRLGSIAPMAVPHRALKDVEVKGYRIPKDTLVFSVLYHILRDPDYWPDPNAFKPERFLTPDGSQVIKEERFIPFGVGKRYCLGESLAKAELFIILTRLLQKFSFHSAPGHPVPSDQPVFGFIYAPKPFHAVTKARQ</sequence>
<reference evidence="11" key="1">
    <citation type="journal article" date="2015" name="Environ. Sci. Technol.">
        <title>Identification of the Full 46 Cytochrome P450 (CYP) Complement and Modulation of CYP Expression in Response to Water-Accommodated Fractions of Crude Oil in the Cyclopoid Copepod Paracyclopina nana.</title>
        <authorList>
            <person name="Han J."/>
            <person name="Won E.J."/>
            <person name="Kim H.S."/>
            <person name="Nelson D.R."/>
            <person name="Lee S.J."/>
            <person name="Park H.G."/>
            <person name="Lee J.S."/>
        </authorList>
    </citation>
    <scope>NUCLEOTIDE SEQUENCE</scope>
</reference>
<evidence type="ECO:0000256" key="1">
    <source>
        <dbReference type="ARBA" id="ARBA00001971"/>
    </source>
</evidence>
<keyword evidence="10" id="KW-1133">Transmembrane helix</keyword>
<dbReference type="InterPro" id="IPR017972">
    <property type="entry name" value="Cyt_P450_CS"/>
</dbReference>
<keyword evidence="7 9" id="KW-0503">Monooxygenase</keyword>
<dbReference type="InterPro" id="IPR050182">
    <property type="entry name" value="Cytochrome_P450_fam2"/>
</dbReference>
<keyword evidence="10" id="KW-0812">Transmembrane</keyword>
<dbReference type="InterPro" id="IPR002401">
    <property type="entry name" value="Cyt_P450_E_grp-I"/>
</dbReference>
<dbReference type="PANTHER" id="PTHR24300:SF376">
    <property type="entry name" value="CYTOCHROME P450 15A1"/>
    <property type="match status" value="1"/>
</dbReference>
<dbReference type="InterPro" id="IPR036396">
    <property type="entry name" value="Cyt_P450_sf"/>
</dbReference>
<feature type="binding site" description="axial binding residue" evidence="8">
    <location>
        <position position="428"/>
    </location>
    <ligand>
        <name>heme</name>
        <dbReference type="ChEBI" id="CHEBI:30413"/>
    </ligand>
    <ligandPart>
        <name>Fe</name>
        <dbReference type="ChEBI" id="CHEBI:18248"/>
    </ligandPart>
</feature>
<dbReference type="PRINTS" id="PR00385">
    <property type="entry name" value="P450"/>
</dbReference>
<dbReference type="SUPFAM" id="SSF48264">
    <property type="entry name" value="Cytochrome P450"/>
    <property type="match status" value="1"/>
</dbReference>
<gene>
    <name evidence="11" type="primary">CYP3037B1</name>
</gene>
<dbReference type="AlphaFoldDB" id="A0A0F7J1T9"/>
<comment type="cofactor">
    <cofactor evidence="1 8">
        <name>heme</name>
        <dbReference type="ChEBI" id="CHEBI:30413"/>
    </cofactor>
</comment>
<accession>A0A0F7J1T9</accession>
<evidence type="ECO:0000256" key="8">
    <source>
        <dbReference type="PIRSR" id="PIRSR602401-1"/>
    </source>
</evidence>